<dbReference type="EMBL" id="GG666480">
    <property type="protein sequence ID" value="EEN65563.1"/>
    <property type="molecule type" value="Genomic_DNA"/>
</dbReference>
<gene>
    <name evidence="3" type="ORF">BRAFLDRAFT_101911</name>
</gene>
<protein>
    <submittedName>
        <fullName evidence="3">Uncharacterized protein</fullName>
    </submittedName>
</protein>
<proteinExistence type="predicted"/>
<keyword evidence="2" id="KW-0472">Membrane</keyword>
<accession>C3Y123</accession>
<keyword evidence="2" id="KW-0812">Transmembrane</keyword>
<reference evidence="3" key="1">
    <citation type="journal article" date="2008" name="Nature">
        <title>The amphioxus genome and the evolution of the chordate karyotype.</title>
        <authorList>
            <consortium name="US DOE Joint Genome Institute (JGI-PGF)"/>
            <person name="Putnam N.H."/>
            <person name="Butts T."/>
            <person name="Ferrier D.E.K."/>
            <person name="Furlong R.F."/>
            <person name="Hellsten U."/>
            <person name="Kawashima T."/>
            <person name="Robinson-Rechavi M."/>
            <person name="Shoguchi E."/>
            <person name="Terry A."/>
            <person name="Yu J.-K."/>
            <person name="Benito-Gutierrez E.L."/>
            <person name="Dubchak I."/>
            <person name="Garcia-Fernandez J."/>
            <person name="Gibson-Brown J.J."/>
            <person name="Grigoriev I.V."/>
            <person name="Horton A.C."/>
            <person name="de Jong P.J."/>
            <person name="Jurka J."/>
            <person name="Kapitonov V.V."/>
            <person name="Kohara Y."/>
            <person name="Kuroki Y."/>
            <person name="Lindquist E."/>
            <person name="Lucas S."/>
            <person name="Osoegawa K."/>
            <person name="Pennacchio L.A."/>
            <person name="Salamov A.A."/>
            <person name="Satou Y."/>
            <person name="Sauka-Spengler T."/>
            <person name="Schmutz J."/>
            <person name="Shin-I T."/>
            <person name="Toyoda A."/>
            <person name="Bronner-Fraser M."/>
            <person name="Fujiyama A."/>
            <person name="Holland L.Z."/>
            <person name="Holland P.W.H."/>
            <person name="Satoh N."/>
            <person name="Rokhsar D.S."/>
        </authorList>
    </citation>
    <scope>NUCLEOTIDE SEQUENCE [LARGE SCALE GENOMIC DNA]</scope>
    <source>
        <strain evidence="3">S238N-H82</strain>
        <tissue evidence="3">Testes</tissue>
    </source>
</reference>
<feature type="transmembrane region" description="Helical" evidence="2">
    <location>
        <begin position="111"/>
        <end position="134"/>
    </location>
</feature>
<evidence type="ECO:0000313" key="3">
    <source>
        <dbReference type="EMBL" id="EEN65563.1"/>
    </source>
</evidence>
<feature type="compositionally biased region" description="Polar residues" evidence="1">
    <location>
        <begin position="206"/>
        <end position="224"/>
    </location>
</feature>
<sequence>MTDYPCIIDINNQPTRFSGLVNDTDTREEQWADDMALSDDDSAFRTADELENNKLHSQRELVELETRGVQTEIETLLSGFKGVKLTGNGDIPTKPFLDACRRMNGDTASVLSIRVVLAFVCGFALSCILSFIFVCCKRHLGATCRILQGTGNAGLVAVRAMANPVYRANTSGTPQADEEQTDDGTSQSAGEQAEDGQGYPTIQPYAETSLSEIQTKNPIYQNED</sequence>
<dbReference type="InParanoid" id="C3Y123"/>
<evidence type="ECO:0000256" key="2">
    <source>
        <dbReference type="SAM" id="Phobius"/>
    </source>
</evidence>
<name>C3Y123_BRAFL</name>
<feature type="region of interest" description="Disordered" evidence="1">
    <location>
        <begin position="167"/>
        <end position="224"/>
    </location>
</feature>
<organism>
    <name type="scientific">Branchiostoma floridae</name>
    <name type="common">Florida lancelet</name>
    <name type="synonym">Amphioxus</name>
    <dbReference type="NCBI Taxonomy" id="7739"/>
    <lineage>
        <taxon>Eukaryota</taxon>
        <taxon>Metazoa</taxon>
        <taxon>Chordata</taxon>
        <taxon>Cephalochordata</taxon>
        <taxon>Leptocardii</taxon>
        <taxon>Amphioxiformes</taxon>
        <taxon>Branchiostomatidae</taxon>
        <taxon>Branchiostoma</taxon>
    </lineage>
</organism>
<dbReference type="AlphaFoldDB" id="C3Y123"/>
<keyword evidence="2" id="KW-1133">Transmembrane helix</keyword>
<evidence type="ECO:0000256" key="1">
    <source>
        <dbReference type="SAM" id="MobiDB-lite"/>
    </source>
</evidence>